<evidence type="ECO:0000313" key="6">
    <source>
        <dbReference type="Proteomes" id="UP001626603"/>
    </source>
</evidence>
<keyword evidence="3" id="KW-0808">Transferase</keyword>
<evidence type="ECO:0000256" key="1">
    <source>
        <dbReference type="ARBA" id="ARBA00001933"/>
    </source>
</evidence>
<dbReference type="Pfam" id="PF01053">
    <property type="entry name" value="Cys_Met_Meta_PP"/>
    <property type="match status" value="1"/>
</dbReference>
<dbReference type="PIRSF" id="PIRSF001434">
    <property type="entry name" value="CGS"/>
    <property type="match status" value="1"/>
</dbReference>
<dbReference type="Proteomes" id="UP001626603">
    <property type="component" value="Chromosome"/>
</dbReference>
<evidence type="ECO:0000313" key="5">
    <source>
        <dbReference type="EMBL" id="WOX55109.1"/>
    </source>
</evidence>
<evidence type="ECO:0000256" key="3">
    <source>
        <dbReference type="ARBA" id="ARBA00022679"/>
    </source>
</evidence>
<keyword evidence="4" id="KW-0663">Pyridoxal phosphate</keyword>
<dbReference type="InterPro" id="IPR015424">
    <property type="entry name" value="PyrdxlP-dep_Trfase"/>
</dbReference>
<dbReference type="PANTHER" id="PTHR43797">
    <property type="entry name" value="HOMOCYSTEINE/CYSTEINE SYNTHASE"/>
    <property type="match status" value="1"/>
</dbReference>
<dbReference type="NCBIfam" id="TIGR01326">
    <property type="entry name" value="OAH_OAS_sulfhy"/>
    <property type="match status" value="1"/>
</dbReference>
<name>A0ABD8A6F6_9EURY</name>
<dbReference type="GO" id="GO:1901605">
    <property type="term" value="P:alpha-amino acid metabolic process"/>
    <property type="evidence" value="ECO:0007669"/>
    <property type="project" value="UniProtKB-ARBA"/>
</dbReference>
<comment type="cofactor">
    <cofactor evidence="1">
        <name>pyridoxal 5'-phosphate</name>
        <dbReference type="ChEBI" id="CHEBI:597326"/>
    </cofactor>
</comment>
<evidence type="ECO:0000256" key="4">
    <source>
        <dbReference type="ARBA" id="ARBA00022898"/>
    </source>
</evidence>
<dbReference type="Gene3D" id="3.40.640.10">
    <property type="entry name" value="Type I PLP-dependent aspartate aminotransferase-like (Major domain)"/>
    <property type="match status" value="1"/>
</dbReference>
<dbReference type="InterPro" id="IPR000277">
    <property type="entry name" value="Cys/Met-Metab_PyrdxlP-dep_enz"/>
</dbReference>
<dbReference type="FunFam" id="3.40.640.10:FF:000035">
    <property type="entry name" value="O-succinylhomoserine sulfhydrylase"/>
    <property type="match status" value="1"/>
</dbReference>
<dbReference type="InterPro" id="IPR015422">
    <property type="entry name" value="PyrdxlP-dep_Trfase_small"/>
</dbReference>
<dbReference type="InterPro" id="IPR054542">
    <property type="entry name" value="Cys_met_metab_PP"/>
</dbReference>
<dbReference type="CDD" id="cd00614">
    <property type="entry name" value="CGS_like"/>
    <property type="match status" value="1"/>
</dbReference>
<dbReference type="SUPFAM" id="SSF53383">
    <property type="entry name" value="PLP-dependent transferases"/>
    <property type="match status" value="1"/>
</dbReference>
<comment type="similarity">
    <text evidence="2">Belongs to the trans-sulfuration enzymes family.</text>
</comment>
<organism evidence="5 6">
    <name type="scientific">Methanoculleus palmolei</name>
    <dbReference type="NCBI Taxonomy" id="72612"/>
    <lineage>
        <taxon>Archaea</taxon>
        <taxon>Methanobacteriati</taxon>
        <taxon>Methanobacteriota</taxon>
        <taxon>Stenosarchaea group</taxon>
        <taxon>Methanomicrobia</taxon>
        <taxon>Methanomicrobiales</taxon>
        <taxon>Methanomicrobiaceae</taxon>
        <taxon>Methanoculleus</taxon>
    </lineage>
</organism>
<protein>
    <submittedName>
        <fullName evidence="5">O-acetylhomoserine aminocarboxypropyltransferase/cysteine synthase family protein</fullName>
    </submittedName>
</protein>
<gene>
    <name evidence="5" type="ORF">R6Y95_06455</name>
</gene>
<dbReference type="InterPro" id="IPR015421">
    <property type="entry name" value="PyrdxlP-dep_Trfase_major"/>
</dbReference>
<dbReference type="EMBL" id="CP137641">
    <property type="protein sequence ID" value="WOX55109.1"/>
    <property type="molecule type" value="Genomic_DNA"/>
</dbReference>
<accession>A0ABD8A6F6</accession>
<dbReference type="Gene3D" id="3.90.1150.10">
    <property type="entry name" value="Aspartate Aminotransferase, domain 1"/>
    <property type="match status" value="1"/>
</dbReference>
<dbReference type="GO" id="GO:0016740">
    <property type="term" value="F:transferase activity"/>
    <property type="evidence" value="ECO:0007669"/>
    <property type="project" value="UniProtKB-KW"/>
</dbReference>
<keyword evidence="6" id="KW-1185">Reference proteome</keyword>
<dbReference type="AlphaFoldDB" id="A0ABD8A6F6"/>
<proteinExistence type="inferred from homology"/>
<dbReference type="PANTHER" id="PTHR43797:SF2">
    <property type="entry name" value="HOMOCYSTEINE_CYSTEINE SYNTHASE"/>
    <property type="match status" value="1"/>
</dbReference>
<sequence>MAKNTFHLGTAAVHAGQVPDPTTGSRTVPLYQTSSYVFKDTEQAANRFGLKELGNIYTRITNPTTDVFEKRVAAIEGGTAALATASGMAAIAYALLAITRPGDEIVSADNLYGGTYELFNYTFPKLGRKVVFVPSTDLAAFRAAITDRTRAVYAESIGNPKLDIPDFAEIARIAHAAGIPLVVDNTTAVGLVRPFEHGADIVVHSATKYIGGHGNSIGGVIVDSGNFAWNNGKFPEFTEPDPGYHGLNYWETFGNFPGLGNVALAFKTRVQLLRDTGAVLSPFNAWLFLIGLETLHLRVQRHGENAQAVAEFLQGHPKVAWVNYPGLPDHPSHALAKKYLGGANYGPLVGFGVKGGMEAGKRFIERLTLFSHLANIGDSKSLVIHPASTTHQQLSAEEQLATGVTPDYVRLAIGTEDIEDIIADLDQALEGV</sequence>
<dbReference type="InterPro" id="IPR006235">
    <property type="entry name" value="OAc-hSer/O-AcSer_sulfhydrylase"/>
</dbReference>
<dbReference type="GO" id="GO:0000096">
    <property type="term" value="P:sulfur amino acid metabolic process"/>
    <property type="evidence" value="ECO:0007669"/>
    <property type="project" value="UniProtKB-ARBA"/>
</dbReference>
<evidence type="ECO:0000256" key="2">
    <source>
        <dbReference type="ARBA" id="ARBA00009077"/>
    </source>
</evidence>
<reference evidence="5 6" key="1">
    <citation type="submission" date="2023-10" db="EMBL/GenBank/DDBJ databases">
        <title>The complete genome sequence of Methanoculleus palmolei DSM 4273.</title>
        <authorList>
            <person name="Lai S.-J."/>
            <person name="You Y.-T."/>
            <person name="Chen S.-C."/>
        </authorList>
    </citation>
    <scope>NUCLEOTIDE SEQUENCE [LARGE SCALE GENOMIC DNA]</scope>
    <source>
        <strain evidence="5 6">DSM 4273</strain>
    </source>
</reference>
<dbReference type="PROSITE" id="PS00868">
    <property type="entry name" value="CYS_MET_METAB_PP"/>
    <property type="match status" value="1"/>
</dbReference>